<evidence type="ECO:0000313" key="3">
    <source>
        <dbReference type="Proteomes" id="UP001597327"/>
    </source>
</evidence>
<dbReference type="CDD" id="cd06587">
    <property type="entry name" value="VOC"/>
    <property type="match status" value="1"/>
</dbReference>
<feature type="domain" description="VOC" evidence="1">
    <location>
        <begin position="24"/>
        <end position="148"/>
    </location>
</feature>
<dbReference type="InterPro" id="IPR037523">
    <property type="entry name" value="VOC_core"/>
</dbReference>
<dbReference type="RefSeq" id="WP_149892442.1">
    <property type="nucleotide sequence ID" value="NZ_JBHUFA010000004.1"/>
</dbReference>
<evidence type="ECO:0000313" key="2">
    <source>
        <dbReference type="EMBL" id="MFD1696716.1"/>
    </source>
</evidence>
<dbReference type="Proteomes" id="UP001597327">
    <property type="component" value="Unassembled WGS sequence"/>
</dbReference>
<dbReference type="SUPFAM" id="SSF54593">
    <property type="entry name" value="Glyoxalase/Bleomycin resistance protein/Dihydroxybiphenyl dioxygenase"/>
    <property type="match status" value="1"/>
</dbReference>
<name>A0ABW4JYX2_9HYPH</name>
<dbReference type="PROSITE" id="PS51819">
    <property type="entry name" value="VOC"/>
    <property type="match status" value="1"/>
</dbReference>
<dbReference type="EMBL" id="JBHUFA010000004">
    <property type="protein sequence ID" value="MFD1696716.1"/>
    <property type="molecule type" value="Genomic_DNA"/>
</dbReference>
<comment type="caution">
    <text evidence="2">The sequence shown here is derived from an EMBL/GenBank/DDBJ whole genome shotgun (WGS) entry which is preliminary data.</text>
</comment>
<gene>
    <name evidence="2" type="ORF">ACFSC7_14405</name>
</gene>
<protein>
    <submittedName>
        <fullName evidence="2">VOC family protein</fullName>
    </submittedName>
</protein>
<dbReference type="Gene3D" id="3.10.180.10">
    <property type="entry name" value="2,3-Dihydroxybiphenyl 1,2-Dioxygenase, domain 1"/>
    <property type="match status" value="1"/>
</dbReference>
<reference evidence="3" key="1">
    <citation type="journal article" date="2019" name="Int. J. Syst. Evol. Microbiol.">
        <title>The Global Catalogue of Microorganisms (GCM) 10K type strain sequencing project: providing services to taxonomists for standard genome sequencing and annotation.</title>
        <authorList>
            <consortium name="The Broad Institute Genomics Platform"/>
            <consortium name="The Broad Institute Genome Sequencing Center for Infectious Disease"/>
            <person name="Wu L."/>
            <person name="Ma J."/>
        </authorList>
    </citation>
    <scope>NUCLEOTIDE SEQUENCE [LARGE SCALE GENOMIC DNA]</scope>
    <source>
        <strain evidence="3">JCM 3369</strain>
    </source>
</reference>
<proteinExistence type="predicted"/>
<dbReference type="Pfam" id="PF00903">
    <property type="entry name" value="Glyoxalase"/>
    <property type="match status" value="1"/>
</dbReference>
<dbReference type="PANTHER" id="PTHR21366">
    <property type="entry name" value="GLYOXALASE FAMILY PROTEIN"/>
    <property type="match status" value="1"/>
</dbReference>
<dbReference type="InterPro" id="IPR029068">
    <property type="entry name" value="Glyas_Bleomycin-R_OHBP_Dase"/>
</dbReference>
<evidence type="ECO:0000259" key="1">
    <source>
        <dbReference type="PROSITE" id="PS51819"/>
    </source>
</evidence>
<sequence length="171" mass="18764">MTDQNRAPVSSKAASLAAANGITGVYETHLPVRDLQVSIAFYRDVLGLELAGEFPARKIAFFWVGDKRTGMLGLWEYGSAPLFMTLHFAFRTEREAVLRACETLTAAGVQPLGISNEPISEPQVIGWMPAVVVYFKDPDGHTLEFLNILDGEPDKSFGIQPYSVWANKGSD</sequence>
<organism evidence="2 3">
    <name type="scientific">Roseibium aestuarii</name>
    <dbReference type="NCBI Taxonomy" id="2600299"/>
    <lineage>
        <taxon>Bacteria</taxon>
        <taxon>Pseudomonadati</taxon>
        <taxon>Pseudomonadota</taxon>
        <taxon>Alphaproteobacteria</taxon>
        <taxon>Hyphomicrobiales</taxon>
        <taxon>Stappiaceae</taxon>
        <taxon>Roseibium</taxon>
    </lineage>
</organism>
<dbReference type="InterPro" id="IPR050383">
    <property type="entry name" value="GlyoxalaseI/FosfomycinResist"/>
</dbReference>
<keyword evidence="3" id="KW-1185">Reference proteome</keyword>
<accession>A0ABW4JYX2</accession>
<dbReference type="InterPro" id="IPR004360">
    <property type="entry name" value="Glyas_Fos-R_dOase_dom"/>
</dbReference>
<dbReference type="PANTHER" id="PTHR21366:SF31">
    <property type="entry name" value="METALLOTHIOL TRANSFERASE FOSB"/>
    <property type="match status" value="1"/>
</dbReference>